<dbReference type="Proteomes" id="UP001278500">
    <property type="component" value="Unassembled WGS sequence"/>
</dbReference>
<gene>
    <name evidence="2" type="ORF">B0H65DRAFT_544494</name>
</gene>
<name>A0AAE0JQL3_9PEZI</name>
<dbReference type="RefSeq" id="XP_062686602.1">
    <property type="nucleotide sequence ID" value="XM_062829299.1"/>
</dbReference>
<dbReference type="AlphaFoldDB" id="A0AAE0JQL3"/>
<proteinExistence type="predicted"/>
<evidence type="ECO:0000256" key="1">
    <source>
        <dbReference type="SAM" id="MobiDB-lite"/>
    </source>
</evidence>
<dbReference type="GeneID" id="87866453"/>
<evidence type="ECO:0000313" key="2">
    <source>
        <dbReference type="EMBL" id="KAK3355224.1"/>
    </source>
</evidence>
<reference evidence="2" key="1">
    <citation type="journal article" date="2023" name="Mol. Phylogenet. Evol.">
        <title>Genome-scale phylogeny and comparative genomics of the fungal order Sordariales.</title>
        <authorList>
            <person name="Hensen N."/>
            <person name="Bonometti L."/>
            <person name="Westerberg I."/>
            <person name="Brannstrom I.O."/>
            <person name="Guillou S."/>
            <person name="Cros-Aarteil S."/>
            <person name="Calhoun S."/>
            <person name="Haridas S."/>
            <person name="Kuo A."/>
            <person name="Mondo S."/>
            <person name="Pangilinan J."/>
            <person name="Riley R."/>
            <person name="LaButti K."/>
            <person name="Andreopoulos B."/>
            <person name="Lipzen A."/>
            <person name="Chen C."/>
            <person name="Yan M."/>
            <person name="Daum C."/>
            <person name="Ng V."/>
            <person name="Clum A."/>
            <person name="Steindorff A."/>
            <person name="Ohm R.A."/>
            <person name="Martin F."/>
            <person name="Silar P."/>
            <person name="Natvig D.O."/>
            <person name="Lalanne C."/>
            <person name="Gautier V."/>
            <person name="Ament-Velasquez S.L."/>
            <person name="Kruys A."/>
            <person name="Hutchinson M.I."/>
            <person name="Powell A.J."/>
            <person name="Barry K."/>
            <person name="Miller A.N."/>
            <person name="Grigoriev I.V."/>
            <person name="Debuchy R."/>
            <person name="Gladieux P."/>
            <person name="Hiltunen Thoren M."/>
            <person name="Johannesson H."/>
        </authorList>
    </citation>
    <scope>NUCLEOTIDE SEQUENCE</scope>
    <source>
        <strain evidence="2">CBS 560.94</strain>
    </source>
</reference>
<reference evidence="2" key="2">
    <citation type="submission" date="2023-06" db="EMBL/GenBank/DDBJ databases">
        <authorList>
            <consortium name="Lawrence Berkeley National Laboratory"/>
            <person name="Haridas S."/>
            <person name="Hensen N."/>
            <person name="Bonometti L."/>
            <person name="Westerberg I."/>
            <person name="Brannstrom I.O."/>
            <person name="Guillou S."/>
            <person name="Cros-Aarteil S."/>
            <person name="Calhoun S."/>
            <person name="Kuo A."/>
            <person name="Mondo S."/>
            <person name="Pangilinan J."/>
            <person name="Riley R."/>
            <person name="Labutti K."/>
            <person name="Andreopoulos B."/>
            <person name="Lipzen A."/>
            <person name="Chen C."/>
            <person name="Yanf M."/>
            <person name="Daum C."/>
            <person name="Ng V."/>
            <person name="Clum A."/>
            <person name="Steindorff A."/>
            <person name="Ohm R."/>
            <person name="Martin F."/>
            <person name="Silar P."/>
            <person name="Natvig D."/>
            <person name="Lalanne C."/>
            <person name="Gautier V."/>
            <person name="Ament-Velasquez S.L."/>
            <person name="Kruys A."/>
            <person name="Hutchinson M.I."/>
            <person name="Powell A.J."/>
            <person name="Barry K."/>
            <person name="Miller A.N."/>
            <person name="Grigoriev I.V."/>
            <person name="Debuchy R."/>
            <person name="Gladieux P."/>
            <person name="Thoren M.H."/>
            <person name="Johannesson H."/>
        </authorList>
    </citation>
    <scope>NUCLEOTIDE SEQUENCE</scope>
    <source>
        <strain evidence="2">CBS 560.94</strain>
    </source>
</reference>
<organism evidence="2 3">
    <name type="scientific">Neurospora tetraspora</name>
    <dbReference type="NCBI Taxonomy" id="94610"/>
    <lineage>
        <taxon>Eukaryota</taxon>
        <taxon>Fungi</taxon>
        <taxon>Dikarya</taxon>
        <taxon>Ascomycota</taxon>
        <taxon>Pezizomycotina</taxon>
        <taxon>Sordariomycetes</taxon>
        <taxon>Sordariomycetidae</taxon>
        <taxon>Sordariales</taxon>
        <taxon>Sordariaceae</taxon>
        <taxon>Neurospora</taxon>
    </lineage>
</organism>
<keyword evidence="3" id="KW-1185">Reference proteome</keyword>
<feature type="compositionally biased region" description="Polar residues" evidence="1">
    <location>
        <begin position="1"/>
        <end position="24"/>
    </location>
</feature>
<comment type="caution">
    <text evidence="2">The sequence shown here is derived from an EMBL/GenBank/DDBJ whole genome shotgun (WGS) entry which is preliminary data.</text>
</comment>
<accession>A0AAE0JQL3</accession>
<feature type="region of interest" description="Disordered" evidence="1">
    <location>
        <begin position="187"/>
        <end position="211"/>
    </location>
</feature>
<protein>
    <submittedName>
        <fullName evidence="2">Uncharacterized protein</fullName>
    </submittedName>
</protein>
<sequence length="211" mass="23667">MFGTTPPSLYQHMPSESGNSSFSMIQHVRPKTPGGQKHPPTPATTPVAERTLSTTPTVVADETLPPTPAETLVNETPSTTPEEPEEPKEPCISFEKDFDPTANMHDQARRLVQDRLAQGFARSKLLIEQLVLREKARVRQILEHDDHDGPLSSVWKYVPDVQSQEFCFYTTIIFVLEHNPILSTTRRGVRSRLPTTDRTGGQQETSHCILQ</sequence>
<dbReference type="EMBL" id="JAUEPP010000001">
    <property type="protein sequence ID" value="KAK3355224.1"/>
    <property type="molecule type" value="Genomic_DNA"/>
</dbReference>
<feature type="compositionally biased region" description="Polar residues" evidence="1">
    <location>
        <begin position="193"/>
        <end position="211"/>
    </location>
</feature>
<feature type="region of interest" description="Disordered" evidence="1">
    <location>
        <begin position="1"/>
        <end position="89"/>
    </location>
</feature>
<evidence type="ECO:0000313" key="3">
    <source>
        <dbReference type="Proteomes" id="UP001278500"/>
    </source>
</evidence>